<proteinExistence type="predicted"/>
<name>A0AAV3UCH1_9EURY</name>
<feature type="domain" description="C2H2-type" evidence="1">
    <location>
        <begin position="22"/>
        <end position="49"/>
    </location>
</feature>
<evidence type="ECO:0000313" key="2">
    <source>
        <dbReference type="EMBL" id="GAA5042865.1"/>
    </source>
</evidence>
<organism evidence="2 3">
    <name type="scientific">Haladaptatus pallidirubidus</name>
    <dbReference type="NCBI Taxonomy" id="1008152"/>
    <lineage>
        <taxon>Archaea</taxon>
        <taxon>Methanobacteriati</taxon>
        <taxon>Methanobacteriota</taxon>
        <taxon>Stenosarchaea group</taxon>
        <taxon>Halobacteria</taxon>
        <taxon>Halobacteriales</taxon>
        <taxon>Haladaptataceae</taxon>
        <taxon>Haladaptatus</taxon>
    </lineage>
</organism>
<accession>A0AAV3UCH1</accession>
<dbReference type="InterPro" id="IPR055552">
    <property type="entry name" value="DUF7128"/>
</dbReference>
<dbReference type="InterPro" id="IPR013087">
    <property type="entry name" value="Znf_C2H2_type"/>
</dbReference>
<dbReference type="AlphaFoldDB" id="A0AAV3UCH1"/>
<sequence>MSEDDLISIMVTQTQRDDQTWYRCEECGLLFDDRGDAKQHETNCDAEDPSYIQ</sequence>
<dbReference type="Proteomes" id="UP001501729">
    <property type="component" value="Unassembled WGS sequence"/>
</dbReference>
<gene>
    <name evidence="2" type="ORF">GCM10025751_06750</name>
</gene>
<evidence type="ECO:0000313" key="3">
    <source>
        <dbReference type="Proteomes" id="UP001501729"/>
    </source>
</evidence>
<protein>
    <recommendedName>
        <fullName evidence="1">C2H2-type domain-containing protein</fullName>
    </recommendedName>
</protein>
<dbReference type="Pfam" id="PF23447">
    <property type="entry name" value="DUF7128"/>
    <property type="match status" value="1"/>
</dbReference>
<dbReference type="EMBL" id="BAABKX010000001">
    <property type="protein sequence ID" value="GAA5042865.1"/>
    <property type="molecule type" value="Genomic_DNA"/>
</dbReference>
<keyword evidence="3" id="KW-1185">Reference proteome</keyword>
<dbReference type="PROSITE" id="PS50157">
    <property type="entry name" value="ZINC_FINGER_C2H2_2"/>
    <property type="match status" value="1"/>
</dbReference>
<comment type="caution">
    <text evidence="2">The sequence shown here is derived from an EMBL/GenBank/DDBJ whole genome shotgun (WGS) entry which is preliminary data.</text>
</comment>
<evidence type="ECO:0000259" key="1">
    <source>
        <dbReference type="PROSITE" id="PS50157"/>
    </source>
</evidence>
<reference evidence="2 3" key="1">
    <citation type="journal article" date="2019" name="Int. J. Syst. Evol. Microbiol.">
        <title>The Global Catalogue of Microorganisms (GCM) 10K type strain sequencing project: providing services to taxonomists for standard genome sequencing and annotation.</title>
        <authorList>
            <consortium name="The Broad Institute Genomics Platform"/>
            <consortium name="The Broad Institute Genome Sequencing Center for Infectious Disease"/>
            <person name="Wu L."/>
            <person name="Ma J."/>
        </authorList>
    </citation>
    <scope>NUCLEOTIDE SEQUENCE [LARGE SCALE GENOMIC DNA]</scope>
    <source>
        <strain evidence="2 3">JCM 17504</strain>
    </source>
</reference>